<gene>
    <name evidence="1" type="ORF">Enr8_25640</name>
</gene>
<dbReference type="EMBL" id="SJPF01000003">
    <property type="protein sequence ID" value="TWT32758.1"/>
    <property type="molecule type" value="Genomic_DNA"/>
</dbReference>
<protein>
    <submittedName>
        <fullName evidence="1">Uncharacterized protein</fullName>
    </submittedName>
</protein>
<reference evidence="1 2" key="1">
    <citation type="submission" date="2019-02" db="EMBL/GenBank/DDBJ databases">
        <title>Deep-cultivation of Planctomycetes and their phenomic and genomic characterization uncovers novel biology.</title>
        <authorList>
            <person name="Wiegand S."/>
            <person name="Jogler M."/>
            <person name="Boedeker C."/>
            <person name="Pinto D."/>
            <person name="Vollmers J."/>
            <person name="Rivas-Marin E."/>
            <person name="Kohn T."/>
            <person name="Peeters S.H."/>
            <person name="Heuer A."/>
            <person name="Rast P."/>
            <person name="Oberbeckmann S."/>
            <person name="Bunk B."/>
            <person name="Jeske O."/>
            <person name="Meyerdierks A."/>
            <person name="Storesund J.E."/>
            <person name="Kallscheuer N."/>
            <person name="Luecker S."/>
            <person name="Lage O.M."/>
            <person name="Pohl T."/>
            <person name="Merkel B.J."/>
            <person name="Hornburger P."/>
            <person name="Mueller R.-W."/>
            <person name="Bruemmer F."/>
            <person name="Labrenz M."/>
            <person name="Spormann A.M."/>
            <person name="Op Den Camp H."/>
            <person name="Overmann J."/>
            <person name="Amann R."/>
            <person name="Jetten M.S.M."/>
            <person name="Mascher T."/>
            <person name="Medema M.H."/>
            <person name="Devos D.P."/>
            <person name="Kaster A.-K."/>
            <person name="Ovreas L."/>
            <person name="Rohde M."/>
            <person name="Galperin M.Y."/>
            <person name="Jogler C."/>
        </authorList>
    </citation>
    <scope>NUCLEOTIDE SEQUENCE [LARGE SCALE GENOMIC DNA]</scope>
    <source>
        <strain evidence="1 2">Enr8</strain>
    </source>
</reference>
<sequence>MRYKQERIGQCCVFFRPVTYRRMSELRSKPLLLGQLGLSPIAANEGCR</sequence>
<organism evidence="1 2">
    <name type="scientific">Blastopirellula retiformator</name>
    <dbReference type="NCBI Taxonomy" id="2527970"/>
    <lineage>
        <taxon>Bacteria</taxon>
        <taxon>Pseudomonadati</taxon>
        <taxon>Planctomycetota</taxon>
        <taxon>Planctomycetia</taxon>
        <taxon>Pirellulales</taxon>
        <taxon>Pirellulaceae</taxon>
        <taxon>Blastopirellula</taxon>
    </lineage>
</organism>
<evidence type="ECO:0000313" key="1">
    <source>
        <dbReference type="EMBL" id="TWT32758.1"/>
    </source>
</evidence>
<dbReference type="AlphaFoldDB" id="A0A5C5V2N5"/>
<evidence type="ECO:0000313" key="2">
    <source>
        <dbReference type="Proteomes" id="UP000318878"/>
    </source>
</evidence>
<proteinExistence type="predicted"/>
<name>A0A5C5V2N5_9BACT</name>
<dbReference type="Proteomes" id="UP000318878">
    <property type="component" value="Unassembled WGS sequence"/>
</dbReference>
<keyword evidence="2" id="KW-1185">Reference proteome</keyword>
<comment type="caution">
    <text evidence="1">The sequence shown here is derived from an EMBL/GenBank/DDBJ whole genome shotgun (WGS) entry which is preliminary data.</text>
</comment>
<accession>A0A5C5V2N5</accession>